<comment type="similarity">
    <text evidence="1">Belongs to the Mediator complex subunit 8 family.</text>
</comment>
<organism evidence="3 4">
    <name type="scientific">Umbelopsis vinacea</name>
    <dbReference type="NCBI Taxonomy" id="44442"/>
    <lineage>
        <taxon>Eukaryota</taxon>
        <taxon>Fungi</taxon>
        <taxon>Fungi incertae sedis</taxon>
        <taxon>Mucoromycota</taxon>
        <taxon>Mucoromycotina</taxon>
        <taxon>Umbelopsidomycetes</taxon>
        <taxon>Umbelopsidales</taxon>
        <taxon>Umbelopsidaceae</taxon>
        <taxon>Umbelopsis</taxon>
    </lineage>
</organism>
<comment type="subunit">
    <text evidence="1">Component of the Mediator complex.</text>
</comment>
<evidence type="ECO:0000256" key="2">
    <source>
        <dbReference type="SAM" id="MobiDB-lite"/>
    </source>
</evidence>
<dbReference type="InterPro" id="IPR019364">
    <property type="entry name" value="Mediatior_Med8_fun/met"/>
</dbReference>
<dbReference type="OrthoDB" id="5568181at2759"/>
<feature type="compositionally biased region" description="Low complexity" evidence="2">
    <location>
        <begin position="242"/>
        <end position="254"/>
    </location>
</feature>
<sequence length="254" mass="28977">MDSHSQQANLDPSTLQELESLRIKLQSLQDTFNTHLAYLRDPKYPFTWPDLLNKFNMLTAKFASLSEDFYAQLDPNSNSTLPKLMLHPQTPTTTESETQILSVLLRTKLIPDIERMEAQTQVAIASEFGEPDGNDGTGKAIDEDRVLRKQQEHWTKLINQHDQLAGQANEIVNELVANFRETNIAEAEQLERQRRELAAVEPVWKKEGFTSEETWRRYQLECMASFFSSGRDELQGSDLKKPSQSPLPASSSPR</sequence>
<comment type="subcellular location">
    <subcellularLocation>
        <location evidence="1">Nucleus</location>
    </subcellularLocation>
</comment>
<keyword evidence="1" id="KW-0805">Transcription regulation</keyword>
<dbReference type="Proteomes" id="UP000612746">
    <property type="component" value="Unassembled WGS sequence"/>
</dbReference>
<feature type="compositionally biased region" description="Basic and acidic residues" evidence="2">
    <location>
        <begin position="231"/>
        <end position="241"/>
    </location>
</feature>
<evidence type="ECO:0000313" key="3">
    <source>
        <dbReference type="EMBL" id="KAG2188535.1"/>
    </source>
</evidence>
<dbReference type="AlphaFoldDB" id="A0A8H7QB03"/>
<evidence type="ECO:0000256" key="1">
    <source>
        <dbReference type="RuleBase" id="RU364144"/>
    </source>
</evidence>
<dbReference type="Gene3D" id="1.20.58.1710">
    <property type="match status" value="1"/>
</dbReference>
<keyword evidence="1" id="KW-0539">Nucleus</keyword>
<comment type="caution">
    <text evidence="3">The sequence shown here is derived from an EMBL/GenBank/DDBJ whole genome shotgun (WGS) entry which is preliminary data.</text>
</comment>
<gene>
    <name evidence="1" type="primary">MED8</name>
    <name evidence="3" type="ORF">INT44_001289</name>
</gene>
<dbReference type="GO" id="GO:0016592">
    <property type="term" value="C:mediator complex"/>
    <property type="evidence" value="ECO:0007669"/>
    <property type="project" value="InterPro"/>
</dbReference>
<dbReference type="GO" id="GO:0003712">
    <property type="term" value="F:transcription coregulator activity"/>
    <property type="evidence" value="ECO:0007669"/>
    <property type="project" value="InterPro"/>
</dbReference>
<protein>
    <recommendedName>
        <fullName evidence="1">Mediator of RNA polymerase II transcription subunit 8</fullName>
    </recommendedName>
    <alternativeName>
        <fullName evidence="1">Mediator complex subunit 8</fullName>
    </alternativeName>
</protein>
<reference evidence="3" key="1">
    <citation type="submission" date="2020-12" db="EMBL/GenBank/DDBJ databases">
        <title>Metabolic potential, ecology and presence of endohyphal bacteria is reflected in genomic diversity of Mucoromycotina.</title>
        <authorList>
            <person name="Muszewska A."/>
            <person name="Okrasinska A."/>
            <person name="Steczkiewicz K."/>
            <person name="Drgas O."/>
            <person name="Orlowska M."/>
            <person name="Perlinska-Lenart U."/>
            <person name="Aleksandrzak-Piekarczyk T."/>
            <person name="Szatraj K."/>
            <person name="Zielenkiewicz U."/>
            <person name="Pilsyk S."/>
            <person name="Malc E."/>
            <person name="Mieczkowski P."/>
            <person name="Kruszewska J.S."/>
            <person name="Biernat P."/>
            <person name="Pawlowska J."/>
        </authorList>
    </citation>
    <scope>NUCLEOTIDE SEQUENCE</scope>
    <source>
        <strain evidence="3">WA0000051536</strain>
    </source>
</reference>
<feature type="region of interest" description="Disordered" evidence="2">
    <location>
        <begin position="231"/>
        <end position="254"/>
    </location>
</feature>
<keyword evidence="1" id="KW-0804">Transcription</keyword>
<dbReference type="Pfam" id="PF10232">
    <property type="entry name" value="Med8"/>
    <property type="match status" value="1"/>
</dbReference>
<keyword evidence="4" id="KW-1185">Reference proteome</keyword>
<keyword evidence="1" id="KW-0010">Activator</keyword>
<dbReference type="EMBL" id="JAEPRA010000002">
    <property type="protein sequence ID" value="KAG2188535.1"/>
    <property type="molecule type" value="Genomic_DNA"/>
</dbReference>
<comment type="function">
    <text evidence="1">Component of the Mediator complex, a coactivator involved in the regulated transcription of nearly all RNA polymerase II-dependent genes. Mediator functions as a bridge to convey information from gene-specific regulatory proteins to the basal RNA polymerase II transcription machinery. Mediator is recruited to promoters by direct interactions with regulatory proteins and serves as a scaffold for the assembly of a functional preinitiation complex with RNA polymerase II and the general transcription factors.</text>
</comment>
<name>A0A8H7QB03_9FUNG</name>
<evidence type="ECO:0000313" key="4">
    <source>
        <dbReference type="Proteomes" id="UP000612746"/>
    </source>
</evidence>
<proteinExistence type="inferred from homology"/>
<dbReference type="GO" id="GO:0006357">
    <property type="term" value="P:regulation of transcription by RNA polymerase II"/>
    <property type="evidence" value="ECO:0007669"/>
    <property type="project" value="InterPro"/>
</dbReference>
<accession>A0A8H7QB03</accession>